<evidence type="ECO:0000313" key="8">
    <source>
        <dbReference type="Proteomes" id="UP001597453"/>
    </source>
</evidence>
<keyword evidence="8" id="KW-1185">Reference proteome</keyword>
<accession>A0ABW5RJI9</accession>
<gene>
    <name evidence="7" type="ORF">ACFSUQ_08115</name>
</gene>
<comment type="caution">
    <text evidence="7">The sequence shown here is derived from an EMBL/GenBank/DDBJ whole genome shotgun (WGS) entry which is preliminary data.</text>
</comment>
<comment type="subcellular location">
    <subcellularLocation>
        <location evidence="1">Membrane</location>
        <topology evidence="1">Multi-pass membrane protein</topology>
    </subcellularLocation>
</comment>
<evidence type="ECO:0000256" key="3">
    <source>
        <dbReference type="ARBA" id="ARBA00022989"/>
    </source>
</evidence>
<dbReference type="InterPro" id="IPR049453">
    <property type="entry name" value="Memb_transporter_dom"/>
</dbReference>
<dbReference type="EMBL" id="JBHUNF010000004">
    <property type="protein sequence ID" value="MFD2675257.1"/>
    <property type="molecule type" value="Genomic_DNA"/>
</dbReference>
<name>A0ABW5RJI9_9MICO</name>
<dbReference type="RefSeq" id="WP_066058003.1">
    <property type="nucleotide sequence ID" value="NZ_JBHUNF010000004.1"/>
</dbReference>
<evidence type="ECO:0000256" key="4">
    <source>
        <dbReference type="ARBA" id="ARBA00023136"/>
    </source>
</evidence>
<reference evidence="8" key="1">
    <citation type="journal article" date="2019" name="Int. J. Syst. Evol. Microbiol.">
        <title>The Global Catalogue of Microorganisms (GCM) 10K type strain sequencing project: providing services to taxonomists for standard genome sequencing and annotation.</title>
        <authorList>
            <consortium name="The Broad Institute Genomics Platform"/>
            <consortium name="The Broad Institute Genome Sequencing Center for Infectious Disease"/>
            <person name="Wu L."/>
            <person name="Ma J."/>
        </authorList>
    </citation>
    <scope>NUCLEOTIDE SEQUENCE [LARGE SCALE GENOMIC DNA]</scope>
    <source>
        <strain evidence="8">TISTR 1511</strain>
    </source>
</reference>
<keyword evidence="4 5" id="KW-0472">Membrane</keyword>
<protein>
    <submittedName>
        <fullName evidence="7">Aromatic acid exporter family protein</fullName>
    </submittedName>
</protein>
<feature type="transmembrane region" description="Helical" evidence="5">
    <location>
        <begin position="115"/>
        <end position="134"/>
    </location>
</feature>
<sequence length="347" mass="37658">MRITSAFVANSRVPLIQAAKTLIAIGLSWALCVLILRIDMPIFAAIAALLIVAPSVNQSFAKGVERSLGVVAGVLLASVMAQVLPVSNWLVLLIIAVAVAVSWMAKLSVGMTNQLVISAMLAIAMGAGSWEFAVTRVVETAIGSLVAFGVNLLLVPPVKVEPARERVAMLGGEIAESLVRLADALESTQTPGQLQGLLIEVRLLRPMVTSAQSAITTARESLSMNLWAAKHEPQLQEIERVLDDRLRGMATEVIGMTRAFFDHYDDELCREPMVHDITDQLRRAAHDVRLLVHLAEIDPTPMTSAIPALTAPLELRTPSGRRWILIGSLMEDLRRIHERLAELDVDA</sequence>
<feature type="transmembrane region" description="Helical" evidence="5">
    <location>
        <begin position="89"/>
        <end position="108"/>
    </location>
</feature>
<dbReference type="Proteomes" id="UP001597453">
    <property type="component" value="Unassembled WGS sequence"/>
</dbReference>
<evidence type="ECO:0000256" key="1">
    <source>
        <dbReference type="ARBA" id="ARBA00004141"/>
    </source>
</evidence>
<feature type="domain" description="Integral membrane bound transporter" evidence="6">
    <location>
        <begin position="31"/>
        <end position="148"/>
    </location>
</feature>
<evidence type="ECO:0000313" key="7">
    <source>
        <dbReference type="EMBL" id="MFD2675257.1"/>
    </source>
</evidence>
<evidence type="ECO:0000259" key="6">
    <source>
        <dbReference type="Pfam" id="PF13515"/>
    </source>
</evidence>
<keyword evidence="2 5" id="KW-0812">Transmembrane</keyword>
<dbReference type="Pfam" id="PF13515">
    <property type="entry name" value="FUSC_2"/>
    <property type="match status" value="1"/>
</dbReference>
<evidence type="ECO:0000256" key="2">
    <source>
        <dbReference type="ARBA" id="ARBA00022692"/>
    </source>
</evidence>
<evidence type="ECO:0000256" key="5">
    <source>
        <dbReference type="SAM" id="Phobius"/>
    </source>
</evidence>
<organism evidence="7 8">
    <name type="scientific">Gulosibacter bifidus</name>
    <dbReference type="NCBI Taxonomy" id="272239"/>
    <lineage>
        <taxon>Bacteria</taxon>
        <taxon>Bacillati</taxon>
        <taxon>Actinomycetota</taxon>
        <taxon>Actinomycetes</taxon>
        <taxon>Micrococcales</taxon>
        <taxon>Microbacteriaceae</taxon>
        <taxon>Gulosibacter</taxon>
    </lineage>
</organism>
<proteinExistence type="predicted"/>
<keyword evidence="3 5" id="KW-1133">Transmembrane helix</keyword>